<feature type="transmembrane region" description="Helical" evidence="7">
    <location>
        <begin position="50"/>
        <end position="69"/>
    </location>
</feature>
<keyword evidence="5 7" id="KW-1133">Transmembrane helix</keyword>
<dbReference type="PANTHER" id="PTHR23517:SF3">
    <property type="entry name" value="INTEGRAL MEMBRANE TRANSPORT PROTEIN"/>
    <property type="match status" value="1"/>
</dbReference>
<evidence type="ECO:0000313" key="9">
    <source>
        <dbReference type="EMBL" id="GAA4455592.1"/>
    </source>
</evidence>
<dbReference type="PANTHER" id="PTHR23517">
    <property type="entry name" value="RESISTANCE PROTEIN MDTM, PUTATIVE-RELATED-RELATED"/>
    <property type="match status" value="1"/>
</dbReference>
<feature type="transmembrane region" description="Helical" evidence="7">
    <location>
        <begin position="312"/>
        <end position="335"/>
    </location>
</feature>
<dbReference type="Gene3D" id="1.20.1250.20">
    <property type="entry name" value="MFS general substrate transporter like domains"/>
    <property type="match status" value="2"/>
</dbReference>
<feature type="transmembrane region" description="Helical" evidence="7">
    <location>
        <begin position="147"/>
        <end position="166"/>
    </location>
</feature>
<organism evidence="9 10">
    <name type="scientific">Nibrella saemangeumensis</name>
    <dbReference type="NCBI Taxonomy" id="1084526"/>
    <lineage>
        <taxon>Bacteria</taxon>
        <taxon>Pseudomonadati</taxon>
        <taxon>Bacteroidota</taxon>
        <taxon>Cytophagia</taxon>
        <taxon>Cytophagales</taxon>
        <taxon>Spirosomataceae</taxon>
        <taxon>Nibrella</taxon>
    </lineage>
</organism>
<feature type="transmembrane region" description="Helical" evidence="7">
    <location>
        <begin position="105"/>
        <end position="126"/>
    </location>
</feature>
<dbReference type="Proteomes" id="UP001501175">
    <property type="component" value="Unassembled WGS sequence"/>
</dbReference>
<keyword evidence="2" id="KW-0813">Transport</keyword>
<feature type="transmembrane region" description="Helical" evidence="7">
    <location>
        <begin position="81"/>
        <end position="99"/>
    </location>
</feature>
<evidence type="ECO:0000256" key="3">
    <source>
        <dbReference type="ARBA" id="ARBA00022475"/>
    </source>
</evidence>
<dbReference type="InterPro" id="IPR050171">
    <property type="entry name" value="MFS_Transporters"/>
</dbReference>
<evidence type="ECO:0000256" key="7">
    <source>
        <dbReference type="SAM" id="Phobius"/>
    </source>
</evidence>
<evidence type="ECO:0000256" key="2">
    <source>
        <dbReference type="ARBA" id="ARBA00022448"/>
    </source>
</evidence>
<accession>A0ABP8MSZ4</accession>
<feature type="transmembrane region" description="Helical" evidence="7">
    <location>
        <begin position="288"/>
        <end position="306"/>
    </location>
</feature>
<sequence length="414" mass="45040">MDVQLGLKENWRQFSLLVFINALVGGMIGLERTILPELADTEFGLNAHSVMLTFIVVFGVTKALTNYYTGSLANRIGRKRLLVIGWLVGLPIPFMLMWADSWAWIMAANLLLGVNQGLAWSSTVVMKIDLVGEKNRGLAMGLNEASGYLALAFSAVATGWLASRYGLRPYPFYLGIAFSVVGLLASWLWVRDTRHHSALDAQRSKQQTLQNVFWETTWRHTNLGSVTQAGLVNNLNDGMMWGLFPVLLATKGFALTDIGTIVAMYPAVWGLGQLVTGKLADHLCQKTMLFWGMLLQGAVLIAMLWADSYLVFLALSALLGIGTAIVYPTFLTAIARYTHPSQRAESIGIFRLWRDLGYAIGALLTGIIADAAGIGASVLAVGLLTVGSALIIQYRMRCGDETFGKAPSVTAIAC</sequence>
<evidence type="ECO:0000256" key="5">
    <source>
        <dbReference type="ARBA" id="ARBA00022989"/>
    </source>
</evidence>
<dbReference type="InterPro" id="IPR020846">
    <property type="entry name" value="MFS_dom"/>
</dbReference>
<feature type="domain" description="Major facilitator superfamily (MFS) profile" evidence="8">
    <location>
        <begin position="10"/>
        <end position="400"/>
    </location>
</feature>
<proteinExistence type="predicted"/>
<dbReference type="CDD" id="cd17325">
    <property type="entry name" value="MFS_MdtG_SLC18_like"/>
    <property type="match status" value="1"/>
</dbReference>
<evidence type="ECO:0000256" key="1">
    <source>
        <dbReference type="ARBA" id="ARBA00004651"/>
    </source>
</evidence>
<evidence type="ECO:0000256" key="6">
    <source>
        <dbReference type="ARBA" id="ARBA00023136"/>
    </source>
</evidence>
<protein>
    <submittedName>
        <fullName evidence="9">MFS transporter</fullName>
    </submittedName>
</protein>
<comment type="caution">
    <text evidence="9">The sequence shown here is derived from an EMBL/GenBank/DDBJ whole genome shotgun (WGS) entry which is preliminary data.</text>
</comment>
<evidence type="ECO:0000256" key="4">
    <source>
        <dbReference type="ARBA" id="ARBA00022692"/>
    </source>
</evidence>
<keyword evidence="4 7" id="KW-0812">Transmembrane</keyword>
<dbReference type="Pfam" id="PF07690">
    <property type="entry name" value="MFS_1"/>
    <property type="match status" value="2"/>
</dbReference>
<dbReference type="SUPFAM" id="SSF103473">
    <property type="entry name" value="MFS general substrate transporter"/>
    <property type="match status" value="1"/>
</dbReference>
<reference evidence="10" key="1">
    <citation type="journal article" date="2019" name="Int. J. Syst. Evol. Microbiol.">
        <title>The Global Catalogue of Microorganisms (GCM) 10K type strain sequencing project: providing services to taxonomists for standard genome sequencing and annotation.</title>
        <authorList>
            <consortium name="The Broad Institute Genomics Platform"/>
            <consortium name="The Broad Institute Genome Sequencing Center for Infectious Disease"/>
            <person name="Wu L."/>
            <person name="Ma J."/>
        </authorList>
    </citation>
    <scope>NUCLEOTIDE SEQUENCE [LARGE SCALE GENOMIC DNA]</scope>
    <source>
        <strain evidence="10">JCM 17927</strain>
    </source>
</reference>
<dbReference type="EMBL" id="BAABHD010000027">
    <property type="protein sequence ID" value="GAA4455592.1"/>
    <property type="molecule type" value="Genomic_DNA"/>
</dbReference>
<evidence type="ECO:0000259" key="8">
    <source>
        <dbReference type="PROSITE" id="PS50850"/>
    </source>
</evidence>
<dbReference type="InterPro" id="IPR011701">
    <property type="entry name" value="MFS"/>
</dbReference>
<comment type="subcellular location">
    <subcellularLocation>
        <location evidence="1">Cell membrane</location>
        <topology evidence="1">Multi-pass membrane protein</topology>
    </subcellularLocation>
</comment>
<dbReference type="RefSeq" id="WP_345243706.1">
    <property type="nucleotide sequence ID" value="NZ_BAABHD010000027.1"/>
</dbReference>
<name>A0ABP8MSZ4_9BACT</name>
<feature type="transmembrane region" description="Helical" evidence="7">
    <location>
        <begin position="172"/>
        <end position="190"/>
    </location>
</feature>
<gene>
    <name evidence="9" type="ORF">GCM10023189_23570</name>
</gene>
<evidence type="ECO:0000313" key="10">
    <source>
        <dbReference type="Proteomes" id="UP001501175"/>
    </source>
</evidence>
<keyword evidence="3" id="KW-1003">Cell membrane</keyword>
<feature type="transmembrane region" description="Helical" evidence="7">
    <location>
        <begin position="12"/>
        <end position="30"/>
    </location>
</feature>
<dbReference type="InterPro" id="IPR036259">
    <property type="entry name" value="MFS_trans_sf"/>
</dbReference>
<keyword evidence="6 7" id="KW-0472">Membrane</keyword>
<dbReference type="PROSITE" id="PS50850">
    <property type="entry name" value="MFS"/>
    <property type="match status" value="1"/>
</dbReference>
<keyword evidence="10" id="KW-1185">Reference proteome</keyword>
<feature type="transmembrane region" description="Helical" evidence="7">
    <location>
        <begin position="356"/>
        <end position="386"/>
    </location>
</feature>